<accession>A0A951U3C3</accession>
<sequence>MVNYFIKRPIFTTAIAIVIVFLGVVAGLTLPISQFPEIAPVQVVVTSNYTGADAETVENAVTNVLEREINGVKGMRYISSNSTSDGTSQITVTFDGGQDPDIATVNVQNRVSRVQPLLPTDVTQTGVVVNQQSSNFLMAISLYSDEDKYDSLFMSNYANIYMVDGLRRIPGVGSIEIFGERKYAMRLWLDPTKLAGRSLTAQDVADAIREQNIQVGAGQIGQQPAPEDQEYQFNLRAVSRLTEVSEFENLVLKTAENGALVRLKDVGRVELGAENYGTDLTFNGHPAIGLGITQRPNTNALSTAEAIRDELERLQTDFPPDLKYAIAFDTTMFVSASLTDVVITLLMAVALVVLVLYLFLQDWRTTVIPSLTIPVALIGTFIFTRTFGFSLNTLTLFGLTLATGVVVDDAIVVVEAIATKVQDRGLPPFQAAKEAMAELSGAVIATSLVLMAVFVPVAFFPGTTGAIYQQFALTIAFSIAVSTFNALTLTPALSALLLRPRQETHGPVGRFFDRFNRMLESIRRRYQRSLGWLSRFRGIIIALFVASLVLTGWMYRTVPSAFLPEEDQGYFITLVQAPEGVSLNYTKKILDKASAQVMELPDVQSNFAVTGFSFAGVAPNQGIMFTLLKPWEERKQAEQKVEALIGAAQQGYFGIPEANIFALNPPAIQGLGNFGGFQLELQDRRGNLPLNEFVANFNAFLGAANQSPTVQGVFSTYAANTPQFEISVDREKAKALNVQIDDLFSTLQAFLGSQYVNDFTLDRRNYRVYIQADQQFRSQPEDISALYVRSEDDQMIQLSNLVTVEPTTSAQTITHYNLYRSISVQGATAPGTSSGQAIAAMEQTAAEVLPVGMGFEWTGTALEEITSGSQAPLIFGLGLVLVFLALAAQYESYVDPAIIMLTVPLAILGALSAVFLRGIPNDVYCQIALVMLIGLASKNAILIVEYANQLREQGLTIPQAAIEAAQERLRPILMTGISSLVGFFPLAIAAGAGASSRQSLGTALVGGYLVATFLSLFLVPILYIVIKQSTDRLFPPKPNKLDKSAQPMPPSEVSSR</sequence>
<dbReference type="EMBL" id="JAHHHV010000013">
    <property type="protein sequence ID" value="MBW4464445.1"/>
    <property type="molecule type" value="Genomic_DNA"/>
</dbReference>
<reference evidence="12" key="1">
    <citation type="submission" date="2021-05" db="EMBL/GenBank/DDBJ databases">
        <authorList>
            <person name="Pietrasiak N."/>
            <person name="Ward R."/>
            <person name="Stajich J.E."/>
            <person name="Kurbessoian T."/>
        </authorList>
    </citation>
    <scope>NUCLEOTIDE SEQUENCE</scope>
    <source>
        <strain evidence="12">GSE-TBD4-15B</strain>
    </source>
</reference>
<dbReference type="InterPro" id="IPR004764">
    <property type="entry name" value="MdtF-like"/>
</dbReference>
<dbReference type="NCBIfam" id="TIGR00915">
    <property type="entry name" value="2A0602"/>
    <property type="match status" value="1"/>
</dbReference>
<dbReference type="Gene3D" id="1.20.1640.10">
    <property type="entry name" value="Multidrug efflux transporter AcrB transmembrane domain"/>
    <property type="match status" value="2"/>
</dbReference>
<evidence type="ECO:0000256" key="9">
    <source>
        <dbReference type="SAM" id="MobiDB-lite"/>
    </source>
</evidence>
<feature type="transmembrane region" description="Helical" evidence="10">
    <location>
        <begin position="341"/>
        <end position="360"/>
    </location>
</feature>
<feature type="transmembrane region" description="Helical" evidence="10">
    <location>
        <begin position="972"/>
        <end position="993"/>
    </location>
</feature>
<dbReference type="Gene3D" id="3.30.70.1440">
    <property type="entry name" value="Multidrug efflux transporter AcrB pore domain"/>
    <property type="match status" value="1"/>
</dbReference>
<feature type="transmembrane region" description="Helical" evidence="10">
    <location>
        <begin position="923"/>
        <end position="944"/>
    </location>
</feature>
<dbReference type="Proteomes" id="UP000707356">
    <property type="component" value="Unassembled WGS sequence"/>
</dbReference>
<comment type="subcellular location">
    <subcellularLocation>
        <location evidence="1">Cell inner membrane</location>
        <topology evidence="1">Multi-pass membrane protein</topology>
    </subcellularLocation>
</comment>
<evidence type="ECO:0000256" key="3">
    <source>
        <dbReference type="ARBA" id="ARBA00022448"/>
    </source>
</evidence>
<dbReference type="SUPFAM" id="SSF82714">
    <property type="entry name" value="Multidrug efflux transporter AcrB TolC docking domain, DN and DC subdomains"/>
    <property type="match status" value="2"/>
</dbReference>
<comment type="caution">
    <text evidence="12">The sequence shown here is derived from an EMBL/GenBank/DDBJ whole genome shotgun (WGS) entry which is preliminary data.</text>
</comment>
<feature type="transmembrane region" description="Helical" evidence="10">
    <location>
        <begin position="394"/>
        <end position="418"/>
    </location>
</feature>
<dbReference type="SUPFAM" id="SSF82693">
    <property type="entry name" value="Multidrug efflux transporter AcrB pore domain, PN1, PN2, PC1 and PC2 subdomains"/>
    <property type="match status" value="4"/>
</dbReference>
<keyword evidence="4" id="KW-1003">Cell membrane</keyword>
<proteinExistence type="inferred from homology"/>
<evidence type="ECO:0000256" key="7">
    <source>
        <dbReference type="ARBA" id="ARBA00022989"/>
    </source>
</evidence>
<dbReference type="PROSITE" id="PS50156">
    <property type="entry name" value="SSD"/>
    <property type="match status" value="1"/>
</dbReference>
<feature type="transmembrane region" description="Helical" evidence="10">
    <location>
        <begin position="532"/>
        <end position="555"/>
    </location>
</feature>
<feature type="transmembrane region" description="Helical" evidence="10">
    <location>
        <begin position="871"/>
        <end position="890"/>
    </location>
</feature>
<dbReference type="FunFam" id="1.20.1640.10:FF:000001">
    <property type="entry name" value="Efflux pump membrane transporter"/>
    <property type="match status" value="1"/>
</dbReference>
<keyword evidence="3" id="KW-0813">Transport</keyword>
<keyword evidence="6 10" id="KW-0812">Transmembrane</keyword>
<dbReference type="GO" id="GO:0015562">
    <property type="term" value="F:efflux transmembrane transporter activity"/>
    <property type="evidence" value="ECO:0007669"/>
    <property type="project" value="InterPro"/>
</dbReference>
<keyword evidence="7 10" id="KW-1133">Transmembrane helix</keyword>
<evidence type="ECO:0000256" key="8">
    <source>
        <dbReference type="ARBA" id="ARBA00023136"/>
    </source>
</evidence>
<evidence type="ECO:0000256" key="5">
    <source>
        <dbReference type="ARBA" id="ARBA00022519"/>
    </source>
</evidence>
<organism evidence="12 13">
    <name type="scientific">Pegethrix bostrychoides GSE-TBD4-15B</name>
    <dbReference type="NCBI Taxonomy" id="2839662"/>
    <lineage>
        <taxon>Bacteria</taxon>
        <taxon>Bacillati</taxon>
        <taxon>Cyanobacteriota</taxon>
        <taxon>Cyanophyceae</taxon>
        <taxon>Oculatellales</taxon>
        <taxon>Oculatellaceae</taxon>
        <taxon>Pegethrix</taxon>
    </lineage>
</organism>
<keyword evidence="5" id="KW-0997">Cell inner membrane</keyword>
<feature type="transmembrane region" description="Helical" evidence="10">
    <location>
        <begin position="896"/>
        <end position="916"/>
    </location>
</feature>
<dbReference type="PRINTS" id="PR00702">
    <property type="entry name" value="ACRIFLAVINRP"/>
</dbReference>
<dbReference type="Gene3D" id="3.30.70.1320">
    <property type="entry name" value="Multidrug efflux transporter AcrB pore domain like"/>
    <property type="match status" value="1"/>
</dbReference>
<evidence type="ECO:0000256" key="6">
    <source>
        <dbReference type="ARBA" id="ARBA00022692"/>
    </source>
</evidence>
<feature type="transmembrane region" description="Helical" evidence="10">
    <location>
        <begin position="1005"/>
        <end position="1026"/>
    </location>
</feature>
<feature type="region of interest" description="Disordered" evidence="9">
    <location>
        <begin position="1036"/>
        <end position="1056"/>
    </location>
</feature>
<dbReference type="NCBIfam" id="NF000282">
    <property type="entry name" value="RND_permease_1"/>
    <property type="match status" value="1"/>
</dbReference>
<feature type="transmembrane region" description="Helical" evidence="10">
    <location>
        <begin position="439"/>
        <end position="459"/>
    </location>
</feature>
<dbReference type="InterPro" id="IPR027463">
    <property type="entry name" value="AcrB_DN_DC_subdom"/>
</dbReference>
<dbReference type="InterPro" id="IPR000731">
    <property type="entry name" value="SSD"/>
</dbReference>
<evidence type="ECO:0000256" key="10">
    <source>
        <dbReference type="SAM" id="Phobius"/>
    </source>
</evidence>
<dbReference type="Pfam" id="PF00873">
    <property type="entry name" value="ACR_tran"/>
    <property type="match status" value="1"/>
</dbReference>
<name>A0A951U3C3_9CYAN</name>
<evidence type="ECO:0000313" key="13">
    <source>
        <dbReference type="Proteomes" id="UP000707356"/>
    </source>
</evidence>
<protein>
    <submittedName>
        <fullName evidence="12">Efflux RND transporter permease subunit</fullName>
    </submittedName>
</protein>
<evidence type="ECO:0000256" key="4">
    <source>
        <dbReference type="ARBA" id="ARBA00022475"/>
    </source>
</evidence>
<evidence type="ECO:0000259" key="11">
    <source>
        <dbReference type="PROSITE" id="PS50156"/>
    </source>
</evidence>
<dbReference type="SUPFAM" id="SSF82866">
    <property type="entry name" value="Multidrug efflux transporter AcrB transmembrane domain"/>
    <property type="match status" value="2"/>
</dbReference>
<evidence type="ECO:0000256" key="2">
    <source>
        <dbReference type="ARBA" id="ARBA00010942"/>
    </source>
</evidence>
<dbReference type="AlphaFoldDB" id="A0A951U3C3"/>
<dbReference type="GO" id="GO:0042910">
    <property type="term" value="F:xenobiotic transmembrane transporter activity"/>
    <property type="evidence" value="ECO:0007669"/>
    <property type="project" value="TreeGrafter"/>
</dbReference>
<feature type="transmembrane region" description="Helical" evidence="10">
    <location>
        <begin position="367"/>
        <end position="388"/>
    </location>
</feature>
<dbReference type="Gene3D" id="3.30.70.1430">
    <property type="entry name" value="Multidrug efflux transporter AcrB pore domain"/>
    <property type="match status" value="2"/>
</dbReference>
<comment type="similarity">
    <text evidence="2">Belongs to the resistance-nodulation-cell division (RND) (TC 2.A.6) family.</text>
</comment>
<evidence type="ECO:0000256" key="1">
    <source>
        <dbReference type="ARBA" id="ARBA00004429"/>
    </source>
</evidence>
<gene>
    <name evidence="12" type="ORF">KME07_03265</name>
</gene>
<keyword evidence="8 10" id="KW-0472">Membrane</keyword>
<dbReference type="Gene3D" id="3.30.2090.10">
    <property type="entry name" value="Multidrug efflux transporter AcrB TolC docking domain, DN and DC subdomains"/>
    <property type="match status" value="2"/>
</dbReference>
<dbReference type="InterPro" id="IPR001036">
    <property type="entry name" value="Acrflvin-R"/>
</dbReference>
<dbReference type="PANTHER" id="PTHR32063">
    <property type="match status" value="1"/>
</dbReference>
<feature type="domain" description="SSD" evidence="11">
    <location>
        <begin position="336"/>
        <end position="496"/>
    </location>
</feature>
<dbReference type="GO" id="GO:0009636">
    <property type="term" value="P:response to toxic substance"/>
    <property type="evidence" value="ECO:0007669"/>
    <property type="project" value="UniProtKB-ARBA"/>
</dbReference>
<dbReference type="PANTHER" id="PTHR32063:SF11">
    <property type="entry name" value="CATION OR DRUG EFFLUX SYSTEM PROTEIN"/>
    <property type="match status" value="1"/>
</dbReference>
<evidence type="ECO:0000313" key="12">
    <source>
        <dbReference type="EMBL" id="MBW4464445.1"/>
    </source>
</evidence>
<dbReference type="GO" id="GO:0005886">
    <property type="term" value="C:plasma membrane"/>
    <property type="evidence" value="ECO:0007669"/>
    <property type="project" value="UniProtKB-SubCell"/>
</dbReference>
<feature type="transmembrane region" description="Helical" evidence="10">
    <location>
        <begin position="471"/>
        <end position="498"/>
    </location>
</feature>
<dbReference type="FunFam" id="3.30.70.1430:FF:000001">
    <property type="entry name" value="Efflux pump membrane transporter"/>
    <property type="match status" value="1"/>
</dbReference>
<reference evidence="12" key="2">
    <citation type="journal article" date="2022" name="Microbiol. Resour. Announc.">
        <title>Metagenome Sequencing to Explore Phylogenomics of Terrestrial Cyanobacteria.</title>
        <authorList>
            <person name="Ward R.D."/>
            <person name="Stajich J.E."/>
            <person name="Johansen J.R."/>
            <person name="Huntemann M."/>
            <person name="Clum A."/>
            <person name="Foster B."/>
            <person name="Foster B."/>
            <person name="Roux S."/>
            <person name="Palaniappan K."/>
            <person name="Varghese N."/>
            <person name="Mukherjee S."/>
            <person name="Reddy T.B.K."/>
            <person name="Daum C."/>
            <person name="Copeland A."/>
            <person name="Chen I.A."/>
            <person name="Ivanova N.N."/>
            <person name="Kyrpides N.C."/>
            <person name="Shapiro N."/>
            <person name="Eloe-Fadrosh E.A."/>
            <person name="Pietrasiak N."/>
        </authorList>
    </citation>
    <scope>NUCLEOTIDE SEQUENCE</scope>
    <source>
        <strain evidence="12">GSE-TBD4-15B</strain>
    </source>
</reference>